<dbReference type="Gene3D" id="3.40.50.720">
    <property type="entry name" value="NAD(P)-binding Rossmann-like Domain"/>
    <property type="match status" value="2"/>
</dbReference>
<accession>A0A914UQY2</accession>
<evidence type="ECO:0000259" key="5">
    <source>
        <dbReference type="Pfam" id="PF16363"/>
    </source>
</evidence>
<dbReference type="PROSITE" id="PS51257">
    <property type="entry name" value="PROKAR_LIPOPROTEIN"/>
    <property type="match status" value="1"/>
</dbReference>
<evidence type="ECO:0000313" key="6">
    <source>
        <dbReference type="Proteomes" id="UP000887566"/>
    </source>
</evidence>
<evidence type="ECO:0000256" key="1">
    <source>
        <dbReference type="ARBA" id="ARBA00001539"/>
    </source>
</evidence>
<sequence length="636" mass="71764">MAGKVAYSPQNVLVTGGCGFIGSNFVNFIFNAWPNVKLVNLDKLILNSDACYVEKNIRDSDRYKLITGDIRNRSLVENLLQHHQIDTIINFAADCTSTRCYQNPVEALENNTVGFIEFLEAVRTYGGVQRFVHISTDEVYGDSSLAQDEQGKTESTMLSPQNPYAATKACCEAFVHSYRASYNLPIIILRINNIYGPNQWNVKVVPRFIQVAREQGKFTVQGTGEQLRSWLFVDDASEGIRRVAERGVLGEMYNLGTGFELNVLNVGRAIQKEVDQQLGRPEREAEFISIPDRPYNDLRYLIDSSKIERELGWKPVIPFDEGLRRVVASELREKKEEQRMNVVIYGGGGWIGQQFQALLKEKNIRFQLAECRIGKQPDAQVLEELISLAPTHVVSCTGRTHGGNFKTIEYLEGGADKANENVRDNLYCVIYLAEYCKKLGIHFAYIGTGYIFKYDEEHPVGGAGFKEGDIPNYFGNSYSVVKGFTDRMMTHFGEFEILNARITLPLNFELNEDRNLLAKIIQYPKIFDIPLSITVLPDCLPILVDLMEKRVGGNLNLMNPGPLSLHDILQLYKQCVDPNLKDYERIGVESEVGQRLKETKAHCTVDTTYVQSLSPILSSVDSLKAGFEKIRLSKNV</sequence>
<keyword evidence="6" id="KW-1185">Reference proteome</keyword>
<dbReference type="EC" id="4.2.1.46" evidence="3"/>
<dbReference type="InterPro" id="IPR016040">
    <property type="entry name" value="NAD(P)-bd_dom"/>
</dbReference>
<dbReference type="SUPFAM" id="SSF51735">
    <property type="entry name" value="NAD(P)-binding Rossmann-fold domains"/>
    <property type="match status" value="2"/>
</dbReference>
<organism evidence="6 7">
    <name type="scientific">Plectus sambesii</name>
    <dbReference type="NCBI Taxonomy" id="2011161"/>
    <lineage>
        <taxon>Eukaryota</taxon>
        <taxon>Metazoa</taxon>
        <taxon>Ecdysozoa</taxon>
        <taxon>Nematoda</taxon>
        <taxon>Chromadorea</taxon>
        <taxon>Plectida</taxon>
        <taxon>Plectina</taxon>
        <taxon>Plectoidea</taxon>
        <taxon>Plectidae</taxon>
        <taxon>Plectus</taxon>
    </lineage>
</organism>
<evidence type="ECO:0000313" key="7">
    <source>
        <dbReference type="WBParaSite" id="PSAMB.scaffold1150size35241.g11258.t1"/>
    </source>
</evidence>
<dbReference type="WBParaSite" id="PSAMB.scaffold1150size35241.g11258.t1">
    <property type="protein sequence ID" value="PSAMB.scaffold1150size35241.g11258.t1"/>
    <property type="gene ID" value="PSAMB.scaffold1150size35241.g11258"/>
</dbReference>
<dbReference type="GO" id="GO:0009225">
    <property type="term" value="P:nucleotide-sugar metabolic process"/>
    <property type="evidence" value="ECO:0007669"/>
    <property type="project" value="UniProtKB-ARBA"/>
</dbReference>
<dbReference type="InterPro" id="IPR036291">
    <property type="entry name" value="NAD(P)-bd_dom_sf"/>
</dbReference>
<feature type="domain" description="NAD(P)-binding" evidence="5">
    <location>
        <begin position="13"/>
        <end position="325"/>
    </location>
</feature>
<evidence type="ECO:0000256" key="2">
    <source>
        <dbReference type="ARBA" id="ARBA00008178"/>
    </source>
</evidence>
<dbReference type="AlphaFoldDB" id="A0A914UQY2"/>
<protein>
    <recommendedName>
        <fullName evidence="4">dTDP-D-glucose 4,6-dehydratase</fullName>
        <ecNumber evidence="3">4.2.1.46</ecNumber>
    </recommendedName>
</protein>
<reference evidence="7" key="1">
    <citation type="submission" date="2022-11" db="UniProtKB">
        <authorList>
            <consortium name="WormBaseParasite"/>
        </authorList>
    </citation>
    <scope>IDENTIFICATION</scope>
</reference>
<dbReference type="FunFam" id="3.40.50.720:FF:000304">
    <property type="entry name" value="UDP-glucose 4,6-dehydratase"/>
    <property type="match status" value="1"/>
</dbReference>
<name>A0A914UQY2_9BILA</name>
<comment type="catalytic activity">
    <reaction evidence="1">
        <text>dTDP-alpha-D-glucose = dTDP-4-dehydro-6-deoxy-alpha-D-glucose + H2O</text>
        <dbReference type="Rhea" id="RHEA:17221"/>
        <dbReference type="ChEBI" id="CHEBI:15377"/>
        <dbReference type="ChEBI" id="CHEBI:57477"/>
        <dbReference type="ChEBI" id="CHEBI:57649"/>
        <dbReference type="EC" id="4.2.1.46"/>
    </reaction>
</comment>
<evidence type="ECO:0000256" key="3">
    <source>
        <dbReference type="ARBA" id="ARBA00011990"/>
    </source>
</evidence>
<dbReference type="Gene3D" id="3.90.25.10">
    <property type="entry name" value="UDP-galactose 4-epimerase, domain 1"/>
    <property type="match status" value="1"/>
</dbReference>
<dbReference type="Pfam" id="PF16363">
    <property type="entry name" value="GDP_Man_Dehyd"/>
    <property type="match status" value="1"/>
</dbReference>
<dbReference type="PANTHER" id="PTHR43000">
    <property type="entry name" value="DTDP-D-GLUCOSE 4,6-DEHYDRATASE-RELATED"/>
    <property type="match status" value="1"/>
</dbReference>
<comment type="similarity">
    <text evidence="2">Belongs to the NAD(P)-dependent epimerase/dehydratase family. dTDP-glucose dehydratase subfamily.</text>
</comment>
<proteinExistence type="inferred from homology"/>
<evidence type="ECO:0000256" key="4">
    <source>
        <dbReference type="ARBA" id="ARBA00067702"/>
    </source>
</evidence>
<dbReference type="Proteomes" id="UP000887566">
    <property type="component" value="Unplaced"/>
</dbReference>
<dbReference type="GO" id="GO:0008460">
    <property type="term" value="F:dTDP-glucose 4,6-dehydratase activity"/>
    <property type="evidence" value="ECO:0007669"/>
    <property type="project" value="UniProtKB-EC"/>
</dbReference>